<sequence>MRHTITLLSIALLLIGCNSAKRTEKFLSQGNYEQAIELAVKKLAKDKDSRQSADLILSAERAFKKLVDDELRRVSFLKKDDSPTAAREIYEIYTNLDYLQSQIRPLLPLYNRKLKRNANFDIVDYNEEIIIAKNNFLEALYTEALSYMERGQKQDYRRAHTLFTELSSLRSNYKDVAKRMEDAHYFGTDFVFVTLQNRTGILIPRRLERDLLDFSTYNLDDFWTVYHSEKQNDIDYDFGIVYSFKDIAISPERINEREYNRKDRIKTGWEYKLDRNGNVMKDSLGNDIKIDVFENVTARVTVTQQTKSVLVGGDVIYRDLNGGRDIDRFPLSSEFIFENIFAKYRGDKRALLKEDLDLIRFDFVPFPSNEQMVYDAGTDIKIRLTEILQENRFY</sequence>
<protein>
    <submittedName>
        <fullName evidence="1">Uncharacterized protein</fullName>
    </submittedName>
</protein>
<dbReference type="EMBL" id="JBHTBN010000003">
    <property type="protein sequence ID" value="MFC7357569.1"/>
    <property type="molecule type" value="Genomic_DNA"/>
</dbReference>
<name>A0ABW2MRQ3_9FLAO</name>
<reference evidence="2" key="1">
    <citation type="journal article" date="2019" name="Int. J. Syst. Evol. Microbiol.">
        <title>The Global Catalogue of Microorganisms (GCM) 10K type strain sequencing project: providing services to taxonomists for standard genome sequencing and annotation.</title>
        <authorList>
            <consortium name="The Broad Institute Genomics Platform"/>
            <consortium name="The Broad Institute Genome Sequencing Center for Infectious Disease"/>
            <person name="Wu L."/>
            <person name="Ma J."/>
        </authorList>
    </citation>
    <scope>NUCLEOTIDE SEQUENCE [LARGE SCALE GENOMIC DNA]</scope>
    <source>
        <strain evidence="2">CGMCC 1.16306</strain>
    </source>
</reference>
<gene>
    <name evidence="1" type="ORF">ACFQO1_07715</name>
</gene>
<accession>A0ABW2MRQ3</accession>
<dbReference type="Proteomes" id="UP001596415">
    <property type="component" value="Unassembled WGS sequence"/>
</dbReference>
<dbReference type="PROSITE" id="PS51257">
    <property type="entry name" value="PROKAR_LIPOPROTEIN"/>
    <property type="match status" value="1"/>
</dbReference>
<organism evidence="1 2">
    <name type="scientific">Jejudonia soesokkakensis</name>
    <dbReference type="NCBI Taxonomy" id="1323432"/>
    <lineage>
        <taxon>Bacteria</taxon>
        <taxon>Pseudomonadati</taxon>
        <taxon>Bacteroidota</taxon>
        <taxon>Flavobacteriia</taxon>
        <taxon>Flavobacteriales</taxon>
        <taxon>Flavobacteriaceae</taxon>
        <taxon>Jejudonia</taxon>
    </lineage>
</organism>
<comment type="caution">
    <text evidence="1">The sequence shown here is derived from an EMBL/GenBank/DDBJ whole genome shotgun (WGS) entry which is preliminary data.</text>
</comment>
<keyword evidence="2" id="KW-1185">Reference proteome</keyword>
<proteinExistence type="predicted"/>
<dbReference type="RefSeq" id="WP_380217414.1">
    <property type="nucleotide sequence ID" value="NZ_JBHTBN010000003.1"/>
</dbReference>
<evidence type="ECO:0000313" key="1">
    <source>
        <dbReference type="EMBL" id="MFC7357569.1"/>
    </source>
</evidence>
<evidence type="ECO:0000313" key="2">
    <source>
        <dbReference type="Proteomes" id="UP001596415"/>
    </source>
</evidence>